<evidence type="ECO:0000256" key="8">
    <source>
        <dbReference type="ARBA" id="ARBA00023288"/>
    </source>
</evidence>
<name>A0A1J0RC57_9TRYP</name>
<evidence type="ECO:0000256" key="1">
    <source>
        <dbReference type="ARBA" id="ARBA00002523"/>
    </source>
</evidence>
<dbReference type="VEuPathDB" id="TriTrypDB:Tb10.v4.0135"/>
<evidence type="ECO:0000256" key="2">
    <source>
        <dbReference type="ARBA" id="ARBA00004609"/>
    </source>
</evidence>
<sequence>MSPEGRAAAVSVQALLVEAKEIRTTYNSYRQTELAHQEGTPQQLIHEAIFRTPKQADLTKTDCAVALTSTRKADCEGGPGKQSLCGTLVCLCAQDGTQDKELCGTAASPGTPSSWNEGQKSAVWTPILRVCSKYPTPTPTAEKIHQLITTALEAAERENTGGDQVTLGEAPATGSCAAAGGKGCIQLTDAGSATTATPSGKLTWRDKLEKAADEVTIHENTATARATAIQRIQQLTKHAKHLITALKNSFPDAATQTISTQKPQPKQQSPEIAEECRKHDNNNASCPRDKCTYDEKEKKCNPKMAVEGSENTAAATGAAGATTEKCKGKPEKDCKYPDCRLKGR</sequence>
<keyword evidence="6" id="KW-0472">Membrane</keyword>
<organism evidence="12">
    <name type="scientific">Trypanosoma brucei</name>
    <dbReference type="NCBI Taxonomy" id="5691"/>
    <lineage>
        <taxon>Eukaryota</taxon>
        <taxon>Discoba</taxon>
        <taxon>Euglenozoa</taxon>
        <taxon>Kinetoplastea</taxon>
        <taxon>Metakinetoplastina</taxon>
        <taxon>Trypanosomatida</taxon>
        <taxon>Trypanosomatidae</taxon>
        <taxon>Trypanosoma</taxon>
    </lineage>
</organism>
<feature type="domain" description="Trypanosome variant surface glycoprotein B-type N-terminal" evidence="11">
    <location>
        <begin position="4"/>
        <end position="233"/>
    </location>
</feature>
<keyword evidence="8" id="KW-0449">Lipoprotein</keyword>
<evidence type="ECO:0000256" key="9">
    <source>
        <dbReference type="SAM" id="MobiDB-lite"/>
    </source>
</evidence>
<accession>A0A1J0RC57</accession>
<feature type="compositionally biased region" description="Low complexity" evidence="9">
    <location>
        <begin position="255"/>
        <end position="270"/>
    </location>
</feature>
<feature type="compositionally biased region" description="Basic and acidic residues" evidence="9">
    <location>
        <begin position="324"/>
        <end position="334"/>
    </location>
</feature>
<dbReference type="VEuPathDB" id="TriTrypDB:Tb427_000387200"/>
<dbReference type="GO" id="GO:0005886">
    <property type="term" value="C:plasma membrane"/>
    <property type="evidence" value="ECO:0007669"/>
    <property type="project" value="UniProtKB-SubCell"/>
</dbReference>
<proteinExistence type="predicted"/>
<dbReference type="InterPro" id="IPR025932">
    <property type="entry name" value="Trypano_VSG_B_N_dom"/>
</dbReference>
<feature type="region of interest" description="Disordered" evidence="9">
    <location>
        <begin position="309"/>
        <end position="334"/>
    </location>
</feature>
<keyword evidence="4" id="KW-0336">GPI-anchor</keyword>
<feature type="domain" description="Trypanosome variant surface glycoprotein C-terminal" evidence="10">
    <location>
        <begin position="276"/>
        <end position="338"/>
    </location>
</feature>
<evidence type="ECO:0000256" key="5">
    <source>
        <dbReference type="ARBA" id="ARBA00022729"/>
    </source>
</evidence>
<dbReference type="GO" id="GO:0098552">
    <property type="term" value="C:side of membrane"/>
    <property type="evidence" value="ECO:0007669"/>
    <property type="project" value="UniProtKB-KW"/>
</dbReference>
<evidence type="ECO:0000256" key="6">
    <source>
        <dbReference type="ARBA" id="ARBA00023136"/>
    </source>
</evidence>
<dbReference type="EMBL" id="KX701410">
    <property type="protein sequence ID" value="APD75366.1"/>
    <property type="molecule type" value="Genomic_DNA"/>
</dbReference>
<keyword evidence="5" id="KW-0732">Signal</keyword>
<dbReference type="AlphaFoldDB" id="A0A1J0RC57"/>
<dbReference type="Pfam" id="PF13206">
    <property type="entry name" value="VSG_B"/>
    <property type="match status" value="1"/>
</dbReference>
<evidence type="ECO:0000259" key="11">
    <source>
        <dbReference type="Pfam" id="PF13206"/>
    </source>
</evidence>
<evidence type="ECO:0000256" key="3">
    <source>
        <dbReference type="ARBA" id="ARBA00022475"/>
    </source>
</evidence>
<evidence type="ECO:0000313" key="12">
    <source>
        <dbReference type="EMBL" id="APD75366.1"/>
    </source>
</evidence>
<evidence type="ECO:0000256" key="7">
    <source>
        <dbReference type="ARBA" id="ARBA00023180"/>
    </source>
</evidence>
<evidence type="ECO:0000256" key="4">
    <source>
        <dbReference type="ARBA" id="ARBA00022622"/>
    </source>
</evidence>
<evidence type="ECO:0000259" key="10">
    <source>
        <dbReference type="Pfam" id="PF10659"/>
    </source>
</evidence>
<dbReference type="InterPro" id="IPR019609">
    <property type="entry name" value="Variant_surf_glycoprt_trypan_C"/>
</dbReference>
<reference evidence="12" key="1">
    <citation type="submission" date="2016-08" db="EMBL/GenBank/DDBJ databases">
        <title>VSG repertoire of Trypanosoma brucei EATRO 1125.</title>
        <authorList>
            <person name="Cross G.A."/>
        </authorList>
    </citation>
    <scope>NUCLEOTIDE SEQUENCE</scope>
    <source>
        <strain evidence="12">EATRO 1125</strain>
    </source>
</reference>
<comment type="function">
    <text evidence="1">VSG forms a coat on the surface of the parasite. The trypanosome evades the immune response of the host by expressing a series of antigenically distinct VSGs from an estimated 1000 VSG genes.</text>
</comment>
<feature type="region of interest" description="Disordered" evidence="9">
    <location>
        <begin position="255"/>
        <end position="280"/>
    </location>
</feature>
<feature type="compositionally biased region" description="Low complexity" evidence="9">
    <location>
        <begin position="312"/>
        <end position="323"/>
    </location>
</feature>
<keyword evidence="3" id="KW-1003">Cell membrane</keyword>
<keyword evidence="7" id="KW-0325">Glycoprotein</keyword>
<protein>
    <submittedName>
        <fullName evidence="12">Variant surface glycoprotein 1125.5241</fullName>
    </submittedName>
</protein>
<dbReference type="Pfam" id="PF10659">
    <property type="entry name" value="Trypan_glycop_C"/>
    <property type="match status" value="1"/>
</dbReference>
<dbReference type="Gene3D" id="3.30.1680.40">
    <property type="match status" value="1"/>
</dbReference>
<comment type="subcellular location">
    <subcellularLocation>
        <location evidence="2">Cell membrane</location>
        <topology evidence="2">Lipid-anchor</topology>
        <topology evidence="2">GPI-anchor</topology>
    </subcellularLocation>
</comment>